<protein>
    <submittedName>
        <fullName evidence="9">Arabinose efflux permease family protein</fullName>
    </submittedName>
</protein>
<organism evidence="9 10">
    <name type="scientific">Thioflavicoccus mobilis 8321</name>
    <dbReference type="NCBI Taxonomy" id="765912"/>
    <lineage>
        <taxon>Bacteria</taxon>
        <taxon>Pseudomonadati</taxon>
        <taxon>Pseudomonadota</taxon>
        <taxon>Gammaproteobacteria</taxon>
        <taxon>Chromatiales</taxon>
        <taxon>Chromatiaceae</taxon>
        <taxon>Thioflavicoccus</taxon>
    </lineage>
</organism>
<comment type="subcellular location">
    <subcellularLocation>
        <location evidence="1">Cell membrane</location>
        <topology evidence="1">Multi-pass membrane protein</topology>
    </subcellularLocation>
</comment>
<dbReference type="KEGG" id="tmb:Thimo_3338"/>
<dbReference type="InterPro" id="IPR020846">
    <property type="entry name" value="MFS_dom"/>
</dbReference>
<dbReference type="GO" id="GO:0005886">
    <property type="term" value="C:plasma membrane"/>
    <property type="evidence" value="ECO:0007669"/>
    <property type="project" value="UniProtKB-SubCell"/>
</dbReference>
<dbReference type="AlphaFoldDB" id="L0H2Z5"/>
<feature type="transmembrane region" description="Helical" evidence="7">
    <location>
        <begin position="78"/>
        <end position="99"/>
    </location>
</feature>
<feature type="transmembrane region" description="Helical" evidence="7">
    <location>
        <begin position="373"/>
        <end position="394"/>
    </location>
</feature>
<evidence type="ECO:0000256" key="1">
    <source>
        <dbReference type="ARBA" id="ARBA00004651"/>
    </source>
</evidence>
<keyword evidence="10" id="KW-1185">Reference proteome</keyword>
<accession>L0H2Z5</accession>
<evidence type="ECO:0000256" key="4">
    <source>
        <dbReference type="ARBA" id="ARBA00022692"/>
    </source>
</evidence>
<dbReference type="Proteomes" id="UP000010816">
    <property type="component" value="Chromosome"/>
</dbReference>
<evidence type="ECO:0000256" key="7">
    <source>
        <dbReference type="SAM" id="Phobius"/>
    </source>
</evidence>
<evidence type="ECO:0000256" key="6">
    <source>
        <dbReference type="ARBA" id="ARBA00023136"/>
    </source>
</evidence>
<dbReference type="GO" id="GO:0022857">
    <property type="term" value="F:transmembrane transporter activity"/>
    <property type="evidence" value="ECO:0007669"/>
    <property type="project" value="InterPro"/>
</dbReference>
<keyword evidence="6 7" id="KW-0472">Membrane</keyword>
<keyword evidence="2" id="KW-0813">Transport</keyword>
<feature type="transmembrane region" description="Helical" evidence="7">
    <location>
        <begin position="284"/>
        <end position="307"/>
    </location>
</feature>
<sequence>MSASPWTPFRYRAFAVLWSAMVISNIGTWMNSVGAGWLMATLDPDPLMVALVQAATTTPIFLLALTAGAVADIVDRRRLLLVVNGLMALVATAMALLVTSGQMTALRLLVSIFLLGCGMAFIAPAWQAIVPQLVPKEALSRAITLHSLGINISRAVGPAVAGVLIVTLGMAAPFAINAASFLAIVAGLLWWRPPTQLTSRLPPEGIFEALRNGLSYVRYSTPVRATLIRAVAIFLFASAYWALLPVIAKTWLGGGARLYGILLGSVGVGAVLGALLLPRIKRQLGADVTVAVGTAGTALVLAAFSLIADPYAAVAASLVAGICWIFVVSSLLVSAQTALPNWVRARGLSVFLTLFFGSMAIGSVIWGKTASELGIDTALLIAAGGALITIPLTWHARLGQGEELDLTPSLHWPDPMVLTEATEERGPVMTIIEYRIAHEDVPQFLTLMREMARARRRSGAVQWGVMEDAADPDLYLEYFIERTWLAHLRHHERVAGTDRAIQERVHRLHRGSAPPSVRHLLAPRGGR</sequence>
<dbReference type="InterPro" id="IPR036259">
    <property type="entry name" value="MFS_trans_sf"/>
</dbReference>
<feature type="transmembrane region" description="Helical" evidence="7">
    <location>
        <begin position="163"/>
        <end position="191"/>
    </location>
</feature>
<evidence type="ECO:0000313" key="9">
    <source>
        <dbReference type="EMBL" id="AGA92010.1"/>
    </source>
</evidence>
<evidence type="ECO:0000313" key="10">
    <source>
        <dbReference type="Proteomes" id="UP000010816"/>
    </source>
</evidence>
<feature type="domain" description="Major facilitator superfamily (MFS) profile" evidence="8">
    <location>
        <begin position="13"/>
        <end position="401"/>
    </location>
</feature>
<feature type="transmembrane region" description="Helical" evidence="7">
    <location>
        <begin position="313"/>
        <end position="335"/>
    </location>
</feature>
<gene>
    <name evidence="9" type="ORF">Thimo_3338</name>
</gene>
<keyword evidence="3" id="KW-1003">Cell membrane</keyword>
<evidence type="ECO:0000256" key="3">
    <source>
        <dbReference type="ARBA" id="ARBA00022475"/>
    </source>
</evidence>
<feature type="transmembrane region" description="Helical" evidence="7">
    <location>
        <begin position="50"/>
        <end position="71"/>
    </location>
</feature>
<dbReference type="Gene3D" id="1.20.1250.20">
    <property type="entry name" value="MFS general substrate transporter like domains"/>
    <property type="match status" value="1"/>
</dbReference>
<evidence type="ECO:0000256" key="5">
    <source>
        <dbReference type="ARBA" id="ARBA00022989"/>
    </source>
</evidence>
<proteinExistence type="predicted"/>
<dbReference type="PANTHER" id="PTHR23513:SF11">
    <property type="entry name" value="STAPHYLOFERRIN A TRANSPORTER"/>
    <property type="match status" value="1"/>
</dbReference>
<feature type="transmembrane region" description="Helical" evidence="7">
    <location>
        <begin position="227"/>
        <end position="252"/>
    </location>
</feature>
<dbReference type="PATRIC" id="fig|765912.4.peg.3271"/>
<name>L0H2Z5_9GAMM</name>
<feature type="transmembrane region" description="Helical" evidence="7">
    <location>
        <begin position="105"/>
        <end position="126"/>
    </location>
</feature>
<dbReference type="eggNOG" id="COG0477">
    <property type="taxonomic scope" value="Bacteria"/>
</dbReference>
<dbReference type="HOGENOM" id="CLU_034180_11_1_6"/>
<dbReference type="PROSITE" id="PS50850">
    <property type="entry name" value="MFS"/>
    <property type="match status" value="1"/>
</dbReference>
<feature type="transmembrane region" description="Helical" evidence="7">
    <location>
        <begin position="12"/>
        <end position="30"/>
    </location>
</feature>
<feature type="transmembrane region" description="Helical" evidence="7">
    <location>
        <begin position="138"/>
        <end position="157"/>
    </location>
</feature>
<dbReference type="EMBL" id="CP003051">
    <property type="protein sequence ID" value="AGA92010.1"/>
    <property type="molecule type" value="Genomic_DNA"/>
</dbReference>
<feature type="transmembrane region" description="Helical" evidence="7">
    <location>
        <begin position="347"/>
        <end position="367"/>
    </location>
</feature>
<keyword evidence="5 7" id="KW-1133">Transmembrane helix</keyword>
<dbReference type="Pfam" id="PF05977">
    <property type="entry name" value="MFS_3"/>
    <property type="match status" value="1"/>
</dbReference>
<evidence type="ECO:0000256" key="2">
    <source>
        <dbReference type="ARBA" id="ARBA00022448"/>
    </source>
</evidence>
<reference evidence="9 10" key="1">
    <citation type="submission" date="2011-09" db="EMBL/GenBank/DDBJ databases">
        <title>Complete sequence of chromosome of Thioflavicoccus mobilis 8321.</title>
        <authorList>
            <consortium name="US DOE Joint Genome Institute"/>
            <person name="Lucas S."/>
            <person name="Han J."/>
            <person name="Lapidus A."/>
            <person name="Cheng J.-F."/>
            <person name="Goodwin L."/>
            <person name="Pitluck S."/>
            <person name="Peters L."/>
            <person name="Ovchinnikova G."/>
            <person name="Lu M."/>
            <person name="Detter J.C."/>
            <person name="Han C."/>
            <person name="Tapia R."/>
            <person name="Land M."/>
            <person name="Hauser L."/>
            <person name="Kyrpides N."/>
            <person name="Ivanova N."/>
            <person name="Pagani I."/>
            <person name="Vogl K."/>
            <person name="Liu Z."/>
            <person name="Imhoff J."/>
            <person name="Thiel V."/>
            <person name="Frigaard N.-U."/>
            <person name="Bryant D."/>
            <person name="Woyke T."/>
        </authorList>
    </citation>
    <scope>NUCLEOTIDE SEQUENCE [LARGE SCALE GENOMIC DNA]</scope>
    <source>
        <strain evidence="9 10">8321</strain>
    </source>
</reference>
<dbReference type="SUPFAM" id="SSF103473">
    <property type="entry name" value="MFS general substrate transporter"/>
    <property type="match status" value="1"/>
</dbReference>
<feature type="transmembrane region" description="Helical" evidence="7">
    <location>
        <begin position="258"/>
        <end position="277"/>
    </location>
</feature>
<dbReference type="PANTHER" id="PTHR23513">
    <property type="entry name" value="INTEGRAL MEMBRANE EFFLUX PROTEIN-RELATED"/>
    <property type="match status" value="1"/>
</dbReference>
<evidence type="ECO:0000259" key="8">
    <source>
        <dbReference type="PROSITE" id="PS50850"/>
    </source>
</evidence>
<dbReference type="InterPro" id="IPR010290">
    <property type="entry name" value="TM_effector"/>
</dbReference>
<dbReference type="CDD" id="cd06173">
    <property type="entry name" value="MFS_MefA_like"/>
    <property type="match status" value="1"/>
</dbReference>
<keyword evidence="4 7" id="KW-0812">Transmembrane</keyword>